<dbReference type="OrthoDB" id="6159439at2759"/>
<feature type="compositionally biased region" description="Basic and acidic residues" evidence="17">
    <location>
        <begin position="947"/>
        <end position="963"/>
    </location>
</feature>
<feature type="compositionally biased region" description="Basic and acidic residues" evidence="17">
    <location>
        <begin position="16"/>
        <end position="25"/>
    </location>
</feature>
<feature type="compositionally biased region" description="Polar residues" evidence="17">
    <location>
        <begin position="75"/>
        <end position="89"/>
    </location>
</feature>
<dbReference type="Proteomes" id="UP000472267">
    <property type="component" value="Chromosome 22"/>
</dbReference>
<dbReference type="InterPro" id="IPR036236">
    <property type="entry name" value="Znf_C2H2_sf"/>
</dbReference>
<feature type="domain" description="Homeobox" evidence="18">
    <location>
        <begin position="310"/>
        <end position="353"/>
    </location>
</feature>
<dbReference type="PROSITE" id="PS50071">
    <property type="entry name" value="HOMEOBOX_2"/>
    <property type="match status" value="2"/>
</dbReference>
<feature type="region of interest" description="Disordered" evidence="17">
    <location>
        <begin position="189"/>
        <end position="231"/>
    </location>
</feature>
<feature type="region of interest" description="Disordered" evidence="17">
    <location>
        <begin position="769"/>
        <end position="791"/>
    </location>
</feature>
<evidence type="ECO:0000256" key="16">
    <source>
        <dbReference type="RuleBase" id="RU000682"/>
    </source>
</evidence>
<evidence type="ECO:0000313" key="20">
    <source>
        <dbReference type="Proteomes" id="UP000472267"/>
    </source>
</evidence>
<keyword evidence="11 15" id="KW-0238">DNA-binding</keyword>
<evidence type="ECO:0000256" key="8">
    <source>
        <dbReference type="ARBA" id="ARBA00022782"/>
    </source>
</evidence>
<dbReference type="RefSeq" id="XP_029977024.1">
    <property type="nucleotide sequence ID" value="XM_030121164.1"/>
</dbReference>
<dbReference type="CDD" id="cd00086">
    <property type="entry name" value="homeodomain"/>
    <property type="match status" value="2"/>
</dbReference>
<dbReference type="InterPro" id="IPR001356">
    <property type="entry name" value="HD"/>
</dbReference>
<evidence type="ECO:0000313" key="19">
    <source>
        <dbReference type="Ensembl" id="ENSSFAP00005007273.1"/>
    </source>
</evidence>
<feature type="compositionally biased region" description="Pro residues" evidence="17">
    <location>
        <begin position="777"/>
        <end position="791"/>
    </location>
</feature>
<dbReference type="FunFam" id="1.10.10.60:FF:000062">
    <property type="entry name" value="zinc fingers and homeoboxes protein 3"/>
    <property type="match status" value="1"/>
</dbReference>
<feature type="domain" description="Homeobox" evidence="18">
    <location>
        <begin position="689"/>
        <end position="739"/>
    </location>
</feature>
<dbReference type="SUPFAM" id="SSF46689">
    <property type="entry name" value="Homeodomain-like"/>
    <property type="match status" value="2"/>
</dbReference>
<feature type="DNA-binding region" description="Homeobox" evidence="15">
    <location>
        <begin position="312"/>
        <end position="354"/>
    </location>
</feature>
<feature type="DNA-binding region" description="Homeobox" evidence="15">
    <location>
        <begin position="691"/>
        <end position="740"/>
    </location>
</feature>
<evidence type="ECO:0000256" key="14">
    <source>
        <dbReference type="ARBA" id="ARBA00023242"/>
    </source>
</evidence>
<evidence type="ECO:0000256" key="3">
    <source>
        <dbReference type="ARBA" id="ARBA00022491"/>
    </source>
</evidence>
<evidence type="ECO:0000256" key="6">
    <source>
        <dbReference type="ARBA" id="ARBA00022737"/>
    </source>
</evidence>
<name>A0A672FL51_SALFA</name>
<keyword evidence="20" id="KW-1185">Reference proteome</keyword>
<keyword evidence="9" id="KW-0862">Zinc</keyword>
<dbReference type="AlphaFoldDB" id="A0A672FL51"/>
<keyword evidence="3" id="KW-0678">Repressor</keyword>
<organism evidence="19 20">
    <name type="scientific">Salarias fasciatus</name>
    <name type="common">Jewelled blenny</name>
    <name type="synonym">Blennius fasciatus</name>
    <dbReference type="NCBI Taxonomy" id="181472"/>
    <lineage>
        <taxon>Eukaryota</taxon>
        <taxon>Metazoa</taxon>
        <taxon>Chordata</taxon>
        <taxon>Craniata</taxon>
        <taxon>Vertebrata</taxon>
        <taxon>Euteleostomi</taxon>
        <taxon>Actinopterygii</taxon>
        <taxon>Neopterygii</taxon>
        <taxon>Teleostei</taxon>
        <taxon>Neoteleostei</taxon>
        <taxon>Acanthomorphata</taxon>
        <taxon>Ovalentaria</taxon>
        <taxon>Blenniimorphae</taxon>
        <taxon>Blenniiformes</taxon>
        <taxon>Blennioidei</taxon>
        <taxon>Blenniidae</taxon>
        <taxon>Salariinae</taxon>
        <taxon>Salarias</taxon>
    </lineage>
</organism>
<feature type="region of interest" description="Disordered" evidence="17">
    <location>
        <begin position="1"/>
        <end position="111"/>
    </location>
</feature>
<reference evidence="19" key="1">
    <citation type="submission" date="2019-06" db="EMBL/GenBank/DDBJ databases">
        <authorList>
            <consortium name="Wellcome Sanger Institute Data Sharing"/>
        </authorList>
    </citation>
    <scope>NUCLEOTIDE SEQUENCE [LARGE SCALE GENOMIC DNA]</scope>
</reference>
<keyword evidence="14 15" id="KW-0539">Nucleus</keyword>
<accession>A0A672FL51</accession>
<reference evidence="19" key="3">
    <citation type="submission" date="2025-09" db="UniProtKB">
        <authorList>
            <consortium name="Ensembl"/>
        </authorList>
    </citation>
    <scope>IDENTIFICATION</scope>
</reference>
<dbReference type="GeneID" id="115409871"/>
<dbReference type="GO" id="GO:0005634">
    <property type="term" value="C:nucleus"/>
    <property type="evidence" value="ECO:0007669"/>
    <property type="project" value="UniProtKB-SubCell"/>
</dbReference>
<dbReference type="Gene3D" id="3.30.160.60">
    <property type="entry name" value="Classic Zinc Finger"/>
    <property type="match status" value="1"/>
</dbReference>
<keyword evidence="10" id="KW-0805">Transcription regulation</keyword>
<feature type="region of interest" description="Disordered" evidence="17">
    <location>
        <begin position="382"/>
        <end position="427"/>
    </location>
</feature>
<dbReference type="Pfam" id="PF00046">
    <property type="entry name" value="Homeodomain"/>
    <property type="match status" value="1"/>
</dbReference>
<feature type="region of interest" description="Disordered" evidence="17">
    <location>
        <begin position="838"/>
        <end position="873"/>
    </location>
</feature>
<feature type="compositionally biased region" description="Acidic residues" evidence="17">
    <location>
        <begin position="191"/>
        <end position="203"/>
    </location>
</feature>
<evidence type="ECO:0000259" key="18">
    <source>
        <dbReference type="PROSITE" id="PS50071"/>
    </source>
</evidence>
<evidence type="ECO:0000256" key="4">
    <source>
        <dbReference type="ARBA" id="ARBA00022553"/>
    </source>
</evidence>
<dbReference type="GO" id="GO:0008270">
    <property type="term" value="F:zinc ion binding"/>
    <property type="evidence" value="ECO:0007669"/>
    <property type="project" value="UniProtKB-KW"/>
</dbReference>
<feature type="compositionally biased region" description="Polar residues" evidence="17">
    <location>
        <begin position="101"/>
        <end position="110"/>
    </location>
</feature>
<feature type="region of interest" description="Disordered" evidence="17">
    <location>
        <begin position="552"/>
        <end position="602"/>
    </location>
</feature>
<evidence type="ECO:0000256" key="2">
    <source>
        <dbReference type="ARBA" id="ARBA00007440"/>
    </source>
</evidence>
<dbReference type="GO" id="GO:0003677">
    <property type="term" value="F:DNA binding"/>
    <property type="evidence" value="ECO:0007669"/>
    <property type="project" value="UniProtKB-UniRule"/>
</dbReference>
<keyword evidence="5" id="KW-0479">Metal-binding</keyword>
<evidence type="ECO:0000256" key="10">
    <source>
        <dbReference type="ARBA" id="ARBA00023015"/>
    </source>
</evidence>
<sequence length="963" mass="104031">MSRRRKSSNPCMVRAAGEERDRPEDVMDAEVSNDGTERDQSETSESAENPPEPRQEDPEAPDPPAKNREPEPSPAGQQSDSEDQIQNPEDSGGDKDDGDPESNQTAQKTQPRGYECKYCPFLTQNLNAFKEHVDSSHPNVILNPLYHCAACSFHTNKFDSLTEHNEDRHPGRTGFKFRRITVDNQTVLEQTVEDTDGSEDGGGSDERCDGKTGPVSPPSGPPTAAAPGLPPPLFRGCDLKSHLEGLVQKDQITAVNINGTVIIPDAAVLQDVSHVAPLLQRPPNFTAVPKIAVPLNTTKYNPSLDDNLTLMASFNKFPYPTHAELSWLTAASKHPEEQIKVWFTTQRLKQGITWSPEEVEEARKKMFNGSIPPAHHTFTVLPTGPQSQPSADAPAPPAVQHPAPVQNGGPAHALKRPLPPQLAGTFGPEAKRPVMAVAPHSGDAKDKVLMAPPPPPPPQKDRHSMAPPAAALEMKRPVAAPLVAAEAKRSSAAVPLPSPSPLSKGKILSALGSPKTKPVVSLPSIVFPESLTRPMIAPPPIFAPPFKNSLLLPRGGAKDKSPNGHSLDPNAPTSPIRRPPIIQSLHAPPKAPGQIPGFPFDGKKLQEQQGVELKASYPRGDKGVSPLSEANGASRFDSKWVHDQNSVSHNGVPHVDCMDAITALKPGFQHKSSSVLTQFPLLERMKGKSAKQLKVLEENFLRNSFPTHGDVDHLVVSTRLSHQEIESWFAERRALRDNLEQALLNSMGTKRGAGENPLQHPALQLNGIHRAGGRLSSPPPPLPPTPLPHTHPLPCAVPPDGRSPALLKDDFAWPEESGRTGLMRAELARWFSDGRLPGGGGAELTELLNGGRGPPGGSPENAPPRRRQDGAMGGSKVLEVELGWLMDQRGAGFGGQQHDELQERFAGRLRQQNVEELKNGGQNGGTVRDVFSSWLEDGTTRRGRSLVLDRDRKMDDASGRLTG</sequence>
<gene>
    <name evidence="19" type="primary">LOC115409871</name>
</gene>
<dbReference type="InterPro" id="IPR013087">
    <property type="entry name" value="Znf_C2H2_type"/>
</dbReference>
<evidence type="ECO:0000256" key="7">
    <source>
        <dbReference type="ARBA" id="ARBA00022771"/>
    </source>
</evidence>
<dbReference type="SMART" id="SM00389">
    <property type="entry name" value="HOX"/>
    <property type="match status" value="2"/>
</dbReference>
<dbReference type="Pfam" id="PF18387">
    <property type="entry name" value="zf_C2H2_ZHX"/>
    <property type="match status" value="1"/>
</dbReference>
<evidence type="ECO:0000256" key="12">
    <source>
        <dbReference type="ARBA" id="ARBA00023155"/>
    </source>
</evidence>
<evidence type="ECO:0000256" key="17">
    <source>
        <dbReference type="SAM" id="MobiDB-lite"/>
    </source>
</evidence>
<dbReference type="OMA" id="NEVDHIA"/>
<dbReference type="Ensembl" id="ENSSFAT00005007650.1">
    <property type="protein sequence ID" value="ENSSFAP00005007273.1"/>
    <property type="gene ID" value="ENSSFAG00005004316.1"/>
</dbReference>
<dbReference type="InterPro" id="IPR009057">
    <property type="entry name" value="Homeodomain-like_sf"/>
</dbReference>
<evidence type="ECO:0000256" key="11">
    <source>
        <dbReference type="ARBA" id="ARBA00023125"/>
    </source>
</evidence>
<feature type="region of interest" description="Disordered" evidence="17">
    <location>
        <begin position="441"/>
        <end position="466"/>
    </location>
</feature>
<dbReference type="InterPro" id="IPR041057">
    <property type="entry name" value="ZHX_Znf_C2H2"/>
</dbReference>
<keyword evidence="13" id="KW-0804">Transcription</keyword>
<keyword evidence="8" id="KW-0221">Differentiation</keyword>
<keyword evidence="7" id="KW-0863">Zinc-finger</keyword>
<evidence type="ECO:0000256" key="15">
    <source>
        <dbReference type="PROSITE-ProRule" id="PRU00108"/>
    </source>
</evidence>
<dbReference type="SUPFAM" id="SSF57667">
    <property type="entry name" value="beta-beta-alpha zinc fingers"/>
    <property type="match status" value="2"/>
</dbReference>
<comment type="subcellular location">
    <subcellularLocation>
        <location evidence="1 15 16">Nucleus</location>
    </subcellularLocation>
</comment>
<keyword evidence="12 15" id="KW-0371">Homeobox</keyword>
<protein>
    <submittedName>
        <fullName evidence="19">Zinc fingers and homeoboxes protein 2-like</fullName>
    </submittedName>
</protein>
<keyword evidence="6" id="KW-0677">Repeat</keyword>
<proteinExistence type="inferred from homology"/>
<dbReference type="RefSeq" id="XP_029977022.1">
    <property type="nucleotide sequence ID" value="XM_030121162.1"/>
</dbReference>
<dbReference type="RefSeq" id="XP_029977025.1">
    <property type="nucleotide sequence ID" value="XM_030121165.1"/>
</dbReference>
<dbReference type="CTD" id="101883792"/>
<feature type="region of interest" description="Disordered" evidence="17">
    <location>
        <begin position="916"/>
        <end position="963"/>
    </location>
</feature>
<evidence type="ECO:0000256" key="13">
    <source>
        <dbReference type="ARBA" id="ARBA00023163"/>
    </source>
</evidence>
<evidence type="ECO:0000256" key="9">
    <source>
        <dbReference type="ARBA" id="ARBA00022833"/>
    </source>
</evidence>
<dbReference type="GO" id="GO:0030154">
    <property type="term" value="P:cell differentiation"/>
    <property type="evidence" value="ECO:0007669"/>
    <property type="project" value="UniProtKB-KW"/>
</dbReference>
<dbReference type="InParanoid" id="A0A672FL51"/>
<comment type="similarity">
    <text evidence="2">Belongs to the ZHX family.</text>
</comment>
<dbReference type="Gene3D" id="1.10.10.60">
    <property type="entry name" value="Homeodomain-like"/>
    <property type="match status" value="2"/>
</dbReference>
<dbReference type="GO" id="GO:0000981">
    <property type="term" value="F:DNA-binding transcription factor activity, RNA polymerase II-specific"/>
    <property type="evidence" value="ECO:0007669"/>
    <property type="project" value="TreeGrafter"/>
</dbReference>
<evidence type="ECO:0000256" key="1">
    <source>
        <dbReference type="ARBA" id="ARBA00004123"/>
    </source>
</evidence>
<reference evidence="19" key="2">
    <citation type="submission" date="2025-08" db="UniProtKB">
        <authorList>
            <consortium name="Ensembl"/>
        </authorList>
    </citation>
    <scope>IDENTIFICATION</scope>
</reference>
<keyword evidence="4" id="KW-0597">Phosphoprotein</keyword>
<dbReference type="RefSeq" id="XP_029977023.1">
    <property type="nucleotide sequence ID" value="XM_030121163.1"/>
</dbReference>
<dbReference type="PANTHER" id="PTHR15467">
    <property type="entry name" value="ZINC-FINGERS AND HOMEOBOXES RELATED"/>
    <property type="match status" value="1"/>
</dbReference>
<evidence type="ECO:0000256" key="5">
    <source>
        <dbReference type="ARBA" id="ARBA00022723"/>
    </source>
</evidence>
<dbReference type="PANTHER" id="PTHR15467:SF5">
    <property type="entry name" value="ZINC FINGERS AND HOMEOBOXES PROTEIN 2"/>
    <property type="match status" value="1"/>
</dbReference>
<dbReference type="SMART" id="SM00355">
    <property type="entry name" value="ZnF_C2H2"/>
    <property type="match status" value="2"/>
</dbReference>